<evidence type="ECO:0000256" key="1">
    <source>
        <dbReference type="SAM" id="MobiDB-lite"/>
    </source>
</evidence>
<reference evidence="2 3" key="1">
    <citation type="submission" date="2022-03" db="EMBL/GenBank/DDBJ databases">
        <title>Pseudonocardia alaer sp. nov., a novel actinomycete isolated from reed forest soil.</title>
        <authorList>
            <person name="Wang L."/>
        </authorList>
    </citation>
    <scope>NUCLEOTIDE SEQUENCE [LARGE SCALE GENOMIC DNA]</scope>
    <source>
        <strain evidence="2 3">Y-16303</strain>
    </source>
</reference>
<dbReference type="RefSeq" id="WP_241035396.1">
    <property type="nucleotide sequence ID" value="NZ_JAKXMK010000005.1"/>
</dbReference>
<feature type="compositionally biased region" description="Basic and acidic residues" evidence="1">
    <location>
        <begin position="1"/>
        <end position="13"/>
    </location>
</feature>
<protein>
    <submittedName>
        <fullName evidence="2">Uncharacterized protein</fullName>
    </submittedName>
</protein>
<comment type="caution">
    <text evidence="2">The sequence shown here is derived from an EMBL/GenBank/DDBJ whole genome shotgun (WGS) entry which is preliminary data.</text>
</comment>
<keyword evidence="3" id="KW-1185">Reference proteome</keyword>
<dbReference type="EMBL" id="JAKXMK010000005">
    <property type="protein sequence ID" value="MCH6165359.1"/>
    <property type="molecule type" value="Genomic_DNA"/>
</dbReference>
<feature type="region of interest" description="Disordered" evidence="1">
    <location>
        <begin position="1"/>
        <end position="33"/>
    </location>
</feature>
<sequence length="48" mass="5800">MAEYRHHDDDIHNHNRSRSSARSKASNKNKIINRIVIVPPRSRHRRSW</sequence>
<accession>A0ABS9T9Y6</accession>
<evidence type="ECO:0000313" key="2">
    <source>
        <dbReference type="EMBL" id="MCH6165359.1"/>
    </source>
</evidence>
<name>A0ABS9T9Y6_9PSEU</name>
<evidence type="ECO:0000313" key="3">
    <source>
        <dbReference type="Proteomes" id="UP001299970"/>
    </source>
</evidence>
<feature type="compositionally biased region" description="Basic residues" evidence="1">
    <location>
        <begin position="14"/>
        <end position="27"/>
    </location>
</feature>
<proteinExistence type="predicted"/>
<gene>
    <name evidence="2" type="ORF">MMF94_06680</name>
</gene>
<dbReference type="Proteomes" id="UP001299970">
    <property type="component" value="Unassembled WGS sequence"/>
</dbReference>
<organism evidence="2 3">
    <name type="scientific">Pseudonocardia alaniniphila</name>
    <dbReference type="NCBI Taxonomy" id="75291"/>
    <lineage>
        <taxon>Bacteria</taxon>
        <taxon>Bacillati</taxon>
        <taxon>Actinomycetota</taxon>
        <taxon>Actinomycetes</taxon>
        <taxon>Pseudonocardiales</taxon>
        <taxon>Pseudonocardiaceae</taxon>
        <taxon>Pseudonocardia</taxon>
    </lineage>
</organism>